<evidence type="ECO:0000256" key="4">
    <source>
        <dbReference type="ARBA" id="ARBA00022801"/>
    </source>
</evidence>
<dbReference type="Pfam" id="PF00271">
    <property type="entry name" value="Helicase_C"/>
    <property type="match status" value="1"/>
</dbReference>
<keyword evidence="3" id="KW-0227">DNA damage</keyword>
<dbReference type="GO" id="GO:0003676">
    <property type="term" value="F:nucleic acid binding"/>
    <property type="evidence" value="ECO:0007669"/>
    <property type="project" value="InterPro"/>
</dbReference>
<feature type="domain" description="Helicase ATP-binding" evidence="11">
    <location>
        <begin position="497"/>
        <end position="669"/>
    </location>
</feature>
<dbReference type="GO" id="GO:0016787">
    <property type="term" value="F:hydrolase activity"/>
    <property type="evidence" value="ECO:0007669"/>
    <property type="project" value="UniProtKB-KW"/>
</dbReference>
<dbReference type="GO" id="GO:0006302">
    <property type="term" value="P:double-strand break repair"/>
    <property type="evidence" value="ECO:0007669"/>
    <property type="project" value="UniProtKB-ARBA"/>
</dbReference>
<dbReference type="Gene3D" id="3.40.50.300">
    <property type="entry name" value="P-loop containing nucleotide triphosphate hydrolases"/>
    <property type="match status" value="2"/>
</dbReference>
<evidence type="ECO:0000256" key="2">
    <source>
        <dbReference type="ARBA" id="ARBA00022741"/>
    </source>
</evidence>
<dbReference type="InterPro" id="IPR027417">
    <property type="entry name" value="P-loop_NTPase"/>
</dbReference>
<dbReference type="CDD" id="cd18795">
    <property type="entry name" value="SF2_C_Ski2"/>
    <property type="match status" value="1"/>
</dbReference>
<dbReference type="InterPro" id="IPR014001">
    <property type="entry name" value="Helicase_ATP-bd"/>
</dbReference>
<dbReference type="SMART" id="SM00490">
    <property type="entry name" value="HELICc"/>
    <property type="match status" value="1"/>
</dbReference>
<evidence type="ECO:0000256" key="8">
    <source>
        <dbReference type="ARBA" id="ARBA00023242"/>
    </source>
</evidence>
<evidence type="ECO:0000256" key="10">
    <source>
        <dbReference type="SAM" id="MobiDB-lite"/>
    </source>
</evidence>
<evidence type="ECO:0000259" key="11">
    <source>
        <dbReference type="PROSITE" id="PS51192"/>
    </source>
</evidence>
<dbReference type="EMBL" id="HBUE01037462">
    <property type="protein sequence ID" value="CAG6459392.1"/>
    <property type="molecule type" value="Transcribed_RNA"/>
</dbReference>
<dbReference type="PANTHER" id="PTHR47961:SF12">
    <property type="entry name" value="HELICASE POLQ-LIKE"/>
    <property type="match status" value="1"/>
</dbReference>
<comment type="catalytic activity">
    <reaction evidence="9">
        <text>ATP + H2O = ADP + phosphate + H(+)</text>
        <dbReference type="Rhea" id="RHEA:13065"/>
        <dbReference type="ChEBI" id="CHEBI:15377"/>
        <dbReference type="ChEBI" id="CHEBI:15378"/>
        <dbReference type="ChEBI" id="CHEBI:30616"/>
        <dbReference type="ChEBI" id="CHEBI:43474"/>
        <dbReference type="ChEBI" id="CHEBI:456216"/>
        <dbReference type="EC" id="5.6.2.4"/>
    </reaction>
</comment>
<feature type="domain" description="Helicase C-terminal" evidence="12">
    <location>
        <begin position="720"/>
        <end position="910"/>
    </location>
</feature>
<keyword evidence="4" id="KW-0378">Hydrolase</keyword>
<keyword evidence="2" id="KW-0547">Nucleotide-binding</keyword>
<dbReference type="InterPro" id="IPR001650">
    <property type="entry name" value="Helicase_C-like"/>
</dbReference>
<organism evidence="13">
    <name type="scientific">Culex pipiens</name>
    <name type="common">House mosquito</name>
    <dbReference type="NCBI Taxonomy" id="7175"/>
    <lineage>
        <taxon>Eukaryota</taxon>
        <taxon>Metazoa</taxon>
        <taxon>Ecdysozoa</taxon>
        <taxon>Arthropoda</taxon>
        <taxon>Hexapoda</taxon>
        <taxon>Insecta</taxon>
        <taxon>Pterygota</taxon>
        <taxon>Neoptera</taxon>
        <taxon>Endopterygota</taxon>
        <taxon>Diptera</taxon>
        <taxon>Nematocera</taxon>
        <taxon>Culicoidea</taxon>
        <taxon>Culicidae</taxon>
        <taxon>Culicinae</taxon>
        <taxon>Culicini</taxon>
        <taxon>Culex</taxon>
        <taxon>Culex</taxon>
    </lineage>
</organism>
<dbReference type="GO" id="GO:0005524">
    <property type="term" value="F:ATP binding"/>
    <property type="evidence" value="ECO:0007669"/>
    <property type="project" value="UniProtKB-KW"/>
</dbReference>
<feature type="region of interest" description="Disordered" evidence="10">
    <location>
        <begin position="152"/>
        <end position="238"/>
    </location>
</feature>
<comment type="subcellular location">
    <subcellularLocation>
        <location evidence="1">Nucleus</location>
    </subcellularLocation>
</comment>
<keyword evidence="5 13" id="KW-0347">Helicase</keyword>
<keyword evidence="8" id="KW-0539">Nucleus</keyword>
<protein>
    <submittedName>
        <fullName evidence="13">Helicase POLQ-like</fullName>
    </submittedName>
</protein>
<dbReference type="InterPro" id="IPR046931">
    <property type="entry name" value="HTH_61"/>
</dbReference>
<dbReference type="SUPFAM" id="SSF158702">
    <property type="entry name" value="Sec63 N-terminal domain-like"/>
    <property type="match status" value="1"/>
</dbReference>
<evidence type="ECO:0000313" key="13">
    <source>
        <dbReference type="EMBL" id="CAG6459392.1"/>
    </source>
</evidence>
<dbReference type="SUPFAM" id="SSF52540">
    <property type="entry name" value="P-loop containing nucleoside triphosphate hydrolases"/>
    <property type="match status" value="1"/>
</dbReference>
<evidence type="ECO:0000259" key="12">
    <source>
        <dbReference type="PROSITE" id="PS51194"/>
    </source>
</evidence>
<dbReference type="SMART" id="SM00487">
    <property type="entry name" value="DEXDc"/>
    <property type="match status" value="1"/>
</dbReference>
<dbReference type="InterPro" id="IPR011545">
    <property type="entry name" value="DEAD/DEAH_box_helicase_dom"/>
</dbReference>
<feature type="compositionally biased region" description="Polar residues" evidence="10">
    <location>
        <begin position="31"/>
        <end position="40"/>
    </location>
</feature>
<dbReference type="Pfam" id="PF00270">
    <property type="entry name" value="DEAD"/>
    <property type="match status" value="1"/>
</dbReference>
<dbReference type="GO" id="GO:0043138">
    <property type="term" value="F:3'-5' DNA helicase activity"/>
    <property type="evidence" value="ECO:0007669"/>
    <property type="project" value="UniProtKB-EC"/>
</dbReference>
<sequence length="1284" mass="143047">MVPTRFAPRTGLPAPTGFGNQRRSHPPPTNGAPSWSSSNGFPFKMPGVPQRARPPGLPRGTGPSAGWRQAAPRGPPPPRPQIAPVVGSTTAAARSVGNTTRDNLMSMDDTLLNAVDLAGIERMASQKDTQKPVMFKKPEQTRAGFMLQAARLRPLSPAAKSPSPKKARSSGPSRYIVLDISQKDSPDGAKSVQDGWLNRKESPPGKLSATIPNSRKSLFESRISTPKRKSTNEVVASSSKPKIPKELTVDMFQLDSQAFDDWESEQMESVLPKAKPSETVVQQVDDDDDYFPSYQEAVDPNCSQLFLEEVDRNGKKPLTQVGTPLRSPEVHSIVKNSATCSQYIRLERSMMEENNANLLDDFVDSQLAREFDSSQQRQQIMGVFNEFERTLLDTSNVEINDPPPPEVDADLAEINWEEDVTIAAEKPSNRSRLAHIFGKQASVGSPKLVARKSAPLVSSHFKDMGPYFGLPTQVKRLIAKYRGIEELYDWQKECLGLTAIVERHNLIYALPTSGGKTLVAEIIMLREVMLRNRNVMFIVPYVSIAQEKLAALAPFAVDLAFLVEEYSGGKGAIPPRKRKHKNSIFVCTIEKALVLMDGLIEVDRANEVGLIVIDELHMIGEDRRGVHLEVLLTKVKAIQAGIQVVGMSATIGNLDEIARFMEADIYCRDFRPVELQEYVKCGTDLFEINTKARTLEEAFKTKKEVDFGYTEEQRRVDPDHVIALVTDVIPTKSCLVFCPTKRQCEQLCTLMTDCLPRELLLHRTKEREELVVALRAENDGADLLASAFLLGIAYHHSGLSFDERKMIEDAYRLGILSLIICTSTLAAGVNLPAKRVIIRSPFIATNFTTLSRYKQMAGRAGRAGLGEPGESILICQKKDIGAVCNLLCSPMDDANSSLHSDNGNYLKNLILSSIGLGLCSTRNDVQKFMAKTLLALQAERLGVDLRQLTDRMLQTLYKENAIQAKSDGCKKTPVNMTIRFDETESSQAEPANESAQIHELHVTRGAKGTSDEGKLVKTMKKNTRLVINELGKAAIRAGFHMDKARRFYDEMERIGERLNVLDQYHLLYVIVLEDDGTLRPTDADLKAFVALIEQEQRLAFAQRFHVGEITIQKMSSCMRFPSDLRNTVSRFFRMTIVSELWDLSPAQRVARKYKLDAGSVQQLMTNVASTASGLLRMTEQLPKLWAYRQLLATMTQRLSHCCTIELLPLMELPGVKIARAKQLWRAGFTSLASIAAAKSSDLVTMVEYMNHRNASQLIMAAKAKLMEQVEELRDRVEDYLQVIR</sequence>
<dbReference type="InterPro" id="IPR050474">
    <property type="entry name" value="Hel308_SKI2-like"/>
</dbReference>
<dbReference type="Gene3D" id="1.10.3380.20">
    <property type="match status" value="1"/>
</dbReference>
<name>A0A8D8ALS3_CULPI</name>
<dbReference type="Pfam" id="PF20470">
    <property type="entry name" value="HTH_61"/>
    <property type="match status" value="1"/>
</dbReference>
<keyword evidence="6" id="KW-0067">ATP-binding</keyword>
<feature type="region of interest" description="Disordered" evidence="10">
    <location>
        <begin position="1"/>
        <end position="91"/>
    </location>
</feature>
<accession>A0A8D8ALS3</accession>
<evidence type="ECO:0000256" key="9">
    <source>
        <dbReference type="ARBA" id="ARBA00048988"/>
    </source>
</evidence>
<dbReference type="CDD" id="cd18026">
    <property type="entry name" value="DEXHc_POLQ-like"/>
    <property type="match status" value="1"/>
</dbReference>
<evidence type="ECO:0000256" key="1">
    <source>
        <dbReference type="ARBA" id="ARBA00004123"/>
    </source>
</evidence>
<dbReference type="PROSITE" id="PS51192">
    <property type="entry name" value="HELICASE_ATP_BIND_1"/>
    <property type="match status" value="1"/>
</dbReference>
<dbReference type="PROSITE" id="PS51194">
    <property type="entry name" value="HELICASE_CTER"/>
    <property type="match status" value="1"/>
</dbReference>
<reference evidence="13" key="1">
    <citation type="submission" date="2021-05" db="EMBL/GenBank/DDBJ databases">
        <authorList>
            <person name="Alioto T."/>
            <person name="Alioto T."/>
            <person name="Gomez Garrido J."/>
        </authorList>
    </citation>
    <scope>NUCLEOTIDE SEQUENCE</scope>
</reference>
<dbReference type="FunFam" id="3.40.50.300:FF:000813">
    <property type="entry name" value="helicase POLQ-like isoform X1"/>
    <property type="match status" value="1"/>
</dbReference>
<dbReference type="GO" id="GO:0005634">
    <property type="term" value="C:nucleus"/>
    <property type="evidence" value="ECO:0007669"/>
    <property type="project" value="UniProtKB-SubCell"/>
</dbReference>
<evidence type="ECO:0000256" key="6">
    <source>
        <dbReference type="ARBA" id="ARBA00022840"/>
    </source>
</evidence>
<evidence type="ECO:0000256" key="3">
    <source>
        <dbReference type="ARBA" id="ARBA00022763"/>
    </source>
</evidence>
<dbReference type="PANTHER" id="PTHR47961">
    <property type="entry name" value="DNA POLYMERASE THETA, PUTATIVE (AFU_ORTHOLOGUE AFUA_1G05260)-RELATED"/>
    <property type="match status" value="1"/>
</dbReference>
<proteinExistence type="predicted"/>
<feature type="compositionally biased region" description="Low complexity" evidence="10">
    <location>
        <begin position="153"/>
        <end position="162"/>
    </location>
</feature>
<evidence type="ECO:0000256" key="5">
    <source>
        <dbReference type="ARBA" id="ARBA00022806"/>
    </source>
</evidence>
<keyword evidence="7" id="KW-0234">DNA repair</keyword>
<evidence type="ECO:0000256" key="7">
    <source>
        <dbReference type="ARBA" id="ARBA00023204"/>
    </source>
</evidence>